<dbReference type="PANTHER" id="PTHR20836:SF0">
    <property type="entry name" value="4-HYDROXY-TETRAHYDRODIPICOLINATE REDUCTASE 1, CHLOROPLASTIC-RELATED"/>
    <property type="match status" value="1"/>
</dbReference>
<dbReference type="GO" id="GO:0050661">
    <property type="term" value="F:NADP binding"/>
    <property type="evidence" value="ECO:0007669"/>
    <property type="project" value="UniProtKB-UniRule"/>
</dbReference>
<comment type="subcellular location">
    <subcellularLocation>
        <location evidence="13">Cytoplasm</location>
    </subcellularLocation>
</comment>
<dbReference type="OrthoDB" id="9790352at2"/>
<protein>
    <recommendedName>
        <fullName evidence="10 13">4-hydroxy-tetrahydrodipicolinate reductase</fullName>
        <shortName evidence="13">HTPA reductase</shortName>
        <ecNumber evidence="10 13">1.17.1.8</ecNumber>
    </recommendedName>
</protein>
<comment type="catalytic activity">
    <reaction evidence="11 13">
        <text>(S)-2,3,4,5-tetrahydrodipicolinate + NADP(+) + H2O = (2S,4S)-4-hydroxy-2,3,4,5-tetrahydrodipicolinate + NADPH + H(+)</text>
        <dbReference type="Rhea" id="RHEA:35331"/>
        <dbReference type="ChEBI" id="CHEBI:15377"/>
        <dbReference type="ChEBI" id="CHEBI:15378"/>
        <dbReference type="ChEBI" id="CHEBI:16845"/>
        <dbReference type="ChEBI" id="CHEBI:57783"/>
        <dbReference type="ChEBI" id="CHEBI:58349"/>
        <dbReference type="ChEBI" id="CHEBI:67139"/>
        <dbReference type="EC" id="1.17.1.8"/>
    </reaction>
</comment>
<keyword evidence="6 13" id="KW-0560">Oxidoreductase</keyword>
<dbReference type="Pfam" id="PF01113">
    <property type="entry name" value="DapB_N"/>
    <property type="match status" value="1"/>
</dbReference>
<dbReference type="InterPro" id="IPR036291">
    <property type="entry name" value="NAD(P)-bd_dom_sf"/>
</dbReference>
<feature type="active site" description="Proton donor/acceptor" evidence="13">
    <location>
        <position position="149"/>
    </location>
</feature>
<name>A0A4P6ZLQ2_9LACO</name>
<dbReference type="GO" id="GO:0016726">
    <property type="term" value="F:oxidoreductase activity, acting on CH or CH2 groups, NAD or NADP as acceptor"/>
    <property type="evidence" value="ECO:0007669"/>
    <property type="project" value="UniProtKB-UniRule"/>
</dbReference>
<feature type="binding site" evidence="13">
    <location>
        <begin position="119"/>
        <end position="122"/>
    </location>
    <ligand>
        <name>NAD(+)</name>
        <dbReference type="ChEBI" id="CHEBI:57540"/>
    </ligand>
</feature>
<keyword evidence="3 13" id="KW-0028">Amino-acid biosynthesis</keyword>
<dbReference type="PIRSF" id="PIRSF000161">
    <property type="entry name" value="DHPR"/>
    <property type="match status" value="1"/>
</dbReference>
<comment type="function">
    <text evidence="13">Catalyzes the conversion of 4-hydroxy-tetrahydrodipicolinate (HTPA) to tetrahydrodipicolinate.</text>
</comment>
<dbReference type="PANTHER" id="PTHR20836">
    <property type="entry name" value="DIHYDRODIPICOLINATE REDUCTASE"/>
    <property type="match status" value="1"/>
</dbReference>
<reference evidence="17" key="1">
    <citation type="submission" date="2018-12" db="EMBL/GenBank/DDBJ databases">
        <title>A new species of lactobacillus.</title>
        <authorList>
            <person name="Jian Y."/>
            <person name="Xin L."/>
            <person name="Hong Z.J."/>
            <person name="Ming L.Z."/>
            <person name="Hong X.Z."/>
        </authorList>
    </citation>
    <scope>NUCLEOTIDE SEQUENCE [LARGE SCALE GENOMIC DNA]</scope>
    <source>
        <strain evidence="17">HSLZ-75</strain>
    </source>
</reference>
<feature type="active site" description="Proton donor" evidence="13">
    <location>
        <position position="153"/>
    </location>
</feature>
<dbReference type="EMBL" id="CP034726">
    <property type="protein sequence ID" value="QBP18160.1"/>
    <property type="molecule type" value="Genomic_DNA"/>
</dbReference>
<dbReference type="NCBIfam" id="TIGR00036">
    <property type="entry name" value="dapB"/>
    <property type="match status" value="1"/>
</dbReference>
<evidence type="ECO:0000256" key="8">
    <source>
        <dbReference type="ARBA" id="ARBA00023154"/>
    </source>
</evidence>
<keyword evidence="2 13" id="KW-0963">Cytoplasm</keyword>
<evidence type="ECO:0000256" key="5">
    <source>
        <dbReference type="ARBA" id="ARBA00022915"/>
    </source>
</evidence>
<organism evidence="16 17">
    <name type="scientific">Acetilactobacillus jinshanensis</name>
    <dbReference type="NCBI Taxonomy" id="1720083"/>
    <lineage>
        <taxon>Bacteria</taxon>
        <taxon>Bacillati</taxon>
        <taxon>Bacillota</taxon>
        <taxon>Bacilli</taxon>
        <taxon>Lactobacillales</taxon>
        <taxon>Lactobacillaceae</taxon>
        <taxon>Acetilactobacillus</taxon>
    </lineage>
</organism>
<dbReference type="AlphaFoldDB" id="A0A4P6ZLQ2"/>
<feature type="binding site" evidence="13">
    <location>
        <begin position="159"/>
        <end position="160"/>
    </location>
    <ligand>
        <name>(S)-2,3,4,5-tetrahydrodipicolinate</name>
        <dbReference type="ChEBI" id="CHEBI:16845"/>
    </ligand>
</feature>
<dbReference type="GO" id="GO:0051287">
    <property type="term" value="F:NAD binding"/>
    <property type="evidence" value="ECO:0007669"/>
    <property type="project" value="UniProtKB-UniRule"/>
</dbReference>
<evidence type="ECO:0000256" key="12">
    <source>
        <dbReference type="ARBA" id="ARBA00049396"/>
    </source>
</evidence>
<evidence type="ECO:0000256" key="9">
    <source>
        <dbReference type="ARBA" id="ARBA00037922"/>
    </source>
</evidence>
<keyword evidence="7 13" id="KW-0520">NAD</keyword>
<evidence type="ECO:0000256" key="4">
    <source>
        <dbReference type="ARBA" id="ARBA00022857"/>
    </source>
</evidence>
<dbReference type="GO" id="GO:0005829">
    <property type="term" value="C:cytosol"/>
    <property type="evidence" value="ECO:0007669"/>
    <property type="project" value="TreeGrafter"/>
</dbReference>
<dbReference type="GO" id="GO:0008839">
    <property type="term" value="F:4-hydroxy-tetrahydrodipicolinate reductase"/>
    <property type="evidence" value="ECO:0007669"/>
    <property type="project" value="UniProtKB-UniRule"/>
</dbReference>
<evidence type="ECO:0000256" key="2">
    <source>
        <dbReference type="ARBA" id="ARBA00022490"/>
    </source>
</evidence>
<evidence type="ECO:0000256" key="3">
    <source>
        <dbReference type="ARBA" id="ARBA00022605"/>
    </source>
</evidence>
<dbReference type="InterPro" id="IPR022663">
    <property type="entry name" value="DapB_C"/>
</dbReference>
<dbReference type="PROSITE" id="PS01298">
    <property type="entry name" value="DAPB"/>
    <property type="match status" value="1"/>
</dbReference>
<evidence type="ECO:0000256" key="1">
    <source>
        <dbReference type="ARBA" id="ARBA00006642"/>
    </source>
</evidence>
<dbReference type="InterPro" id="IPR023940">
    <property type="entry name" value="DHDPR_bac"/>
</dbReference>
<evidence type="ECO:0000256" key="13">
    <source>
        <dbReference type="HAMAP-Rule" id="MF_00102"/>
    </source>
</evidence>
<evidence type="ECO:0000256" key="11">
    <source>
        <dbReference type="ARBA" id="ARBA00049080"/>
    </source>
</evidence>
<evidence type="ECO:0000256" key="6">
    <source>
        <dbReference type="ARBA" id="ARBA00023002"/>
    </source>
</evidence>
<dbReference type="Proteomes" id="UP000294321">
    <property type="component" value="Chromosome"/>
</dbReference>
<feature type="binding site" evidence="13">
    <location>
        <begin position="93"/>
        <end position="95"/>
    </location>
    <ligand>
        <name>NAD(+)</name>
        <dbReference type="ChEBI" id="CHEBI:57540"/>
    </ligand>
</feature>
<dbReference type="RefSeq" id="WP_133441718.1">
    <property type="nucleotide sequence ID" value="NZ_CP034726.1"/>
</dbReference>
<evidence type="ECO:0000259" key="14">
    <source>
        <dbReference type="Pfam" id="PF01113"/>
    </source>
</evidence>
<proteinExistence type="inferred from homology"/>
<dbReference type="HAMAP" id="MF_00102">
    <property type="entry name" value="DapB"/>
    <property type="match status" value="1"/>
</dbReference>
<dbReference type="InterPro" id="IPR000846">
    <property type="entry name" value="DapB_N"/>
</dbReference>
<dbReference type="Gene3D" id="3.30.360.10">
    <property type="entry name" value="Dihydrodipicolinate Reductase, domain 2"/>
    <property type="match status" value="1"/>
</dbReference>
<comment type="catalytic activity">
    <reaction evidence="12 13">
        <text>(S)-2,3,4,5-tetrahydrodipicolinate + NAD(+) + H2O = (2S,4S)-4-hydroxy-2,3,4,5-tetrahydrodipicolinate + NADH + H(+)</text>
        <dbReference type="Rhea" id="RHEA:35323"/>
        <dbReference type="ChEBI" id="CHEBI:15377"/>
        <dbReference type="ChEBI" id="CHEBI:15378"/>
        <dbReference type="ChEBI" id="CHEBI:16845"/>
        <dbReference type="ChEBI" id="CHEBI:57540"/>
        <dbReference type="ChEBI" id="CHEBI:57945"/>
        <dbReference type="ChEBI" id="CHEBI:67139"/>
        <dbReference type="EC" id="1.17.1.8"/>
    </reaction>
</comment>
<keyword evidence="4 13" id="KW-0521">NADP</keyword>
<keyword evidence="8 13" id="KW-0457">Lysine biosynthesis</keyword>
<dbReference type="KEGG" id="lji:ELX58_03190"/>
<dbReference type="GO" id="GO:0009089">
    <property type="term" value="P:lysine biosynthetic process via diaminopimelate"/>
    <property type="evidence" value="ECO:0007669"/>
    <property type="project" value="UniProtKB-UniRule"/>
</dbReference>
<dbReference type="SUPFAM" id="SSF51735">
    <property type="entry name" value="NAD(P)-binding Rossmann-fold domains"/>
    <property type="match status" value="1"/>
</dbReference>
<comment type="similarity">
    <text evidence="1 13">Belongs to the DapB family.</text>
</comment>
<dbReference type="GO" id="GO:0019877">
    <property type="term" value="P:diaminopimelate biosynthetic process"/>
    <property type="evidence" value="ECO:0007669"/>
    <property type="project" value="UniProtKB-UniRule"/>
</dbReference>
<keyword evidence="17" id="KW-1185">Reference proteome</keyword>
<evidence type="ECO:0000256" key="7">
    <source>
        <dbReference type="ARBA" id="ARBA00023027"/>
    </source>
</evidence>
<comment type="pathway">
    <text evidence="9 13">Amino-acid biosynthesis; L-lysine biosynthesis via DAP pathway; (S)-tetrahydrodipicolinate from L-aspartate: step 4/4.</text>
</comment>
<comment type="caution">
    <text evidence="13">Was originally thought to be a dihydrodipicolinate reductase (DHDPR), catalyzing the conversion of dihydrodipicolinate to tetrahydrodipicolinate. However, it was shown in E.coli that the substrate of the enzymatic reaction is not dihydrodipicolinate (DHDP) but in fact (2S,4S)-4-hydroxy-2,3,4,5-tetrahydrodipicolinic acid (HTPA), the product released by the DapA-catalyzed reaction.</text>
</comment>
<dbReference type="Pfam" id="PF05173">
    <property type="entry name" value="DapB_C"/>
    <property type="match status" value="1"/>
</dbReference>
<dbReference type="CDD" id="cd02274">
    <property type="entry name" value="DHDPR_N"/>
    <property type="match status" value="1"/>
</dbReference>
<evidence type="ECO:0000259" key="15">
    <source>
        <dbReference type="Pfam" id="PF05173"/>
    </source>
</evidence>
<accession>A0A4P6ZLQ2</accession>
<feature type="binding site" evidence="13">
    <location>
        <position position="150"/>
    </location>
    <ligand>
        <name>(S)-2,3,4,5-tetrahydrodipicolinate</name>
        <dbReference type="ChEBI" id="CHEBI:16845"/>
    </ligand>
</feature>
<evidence type="ECO:0000313" key="17">
    <source>
        <dbReference type="Proteomes" id="UP000294321"/>
    </source>
</evidence>
<dbReference type="EC" id="1.17.1.8" evidence="10 13"/>
<comment type="subunit">
    <text evidence="13">Homotetramer.</text>
</comment>
<sequence length="259" mass="28301">MIKVMIAGFTGAMGQKAIRLVQNTKNLQMVAGFAPSAKNPDPKKYGLNSNVKIFHRLDDVKTDANIWIDFTLPSAVYDDTKFAIQHHICPVIGTSGMSADQMKSLQKLSEKEHVGGVIAPNFGLSAVLLMKFAQMAAKYFPDVEIIEMHHGDKADAPSGTALNTAQLIDKVRPRHEQGAKHPIENLKGVRGGDYHGIRIHSVRLPGYIAHEQVLFGGPGEALTIRQDSFDRGSFMKGVKIASLKVTKLDHVVVGLENLL</sequence>
<dbReference type="UniPathway" id="UPA00034">
    <property type="reaction ID" value="UER00018"/>
</dbReference>
<feature type="binding site" evidence="13">
    <location>
        <begin position="8"/>
        <end position="13"/>
    </location>
    <ligand>
        <name>NAD(+)</name>
        <dbReference type="ChEBI" id="CHEBI:57540"/>
    </ligand>
</feature>
<gene>
    <name evidence="13" type="primary">dapB</name>
    <name evidence="16" type="ORF">ELX58_03190</name>
</gene>
<feature type="domain" description="Dihydrodipicolinate reductase C-terminal" evidence="15">
    <location>
        <begin position="126"/>
        <end position="259"/>
    </location>
</feature>
<dbReference type="Gene3D" id="3.40.50.720">
    <property type="entry name" value="NAD(P)-binding Rossmann-like Domain"/>
    <property type="match status" value="1"/>
</dbReference>
<keyword evidence="5 13" id="KW-0220">Diaminopimelate biosynthesis</keyword>
<evidence type="ECO:0000256" key="10">
    <source>
        <dbReference type="ARBA" id="ARBA00038983"/>
    </source>
</evidence>
<feature type="domain" description="Dihydrodipicolinate reductase N-terminal" evidence="14">
    <location>
        <begin position="2"/>
        <end position="122"/>
    </location>
</feature>
<comment type="caution">
    <text evidence="13">Lacks conserved residue(s) required for the propagation of feature annotation.</text>
</comment>
<dbReference type="FunFam" id="3.30.360.10:FF:000009">
    <property type="entry name" value="4-hydroxy-tetrahydrodipicolinate reductase"/>
    <property type="match status" value="1"/>
</dbReference>
<dbReference type="InterPro" id="IPR022664">
    <property type="entry name" value="DapB_N_CS"/>
</dbReference>
<dbReference type="SUPFAM" id="SSF55347">
    <property type="entry name" value="Glyceraldehyde-3-phosphate dehydrogenase-like, C-terminal domain"/>
    <property type="match status" value="1"/>
</dbReference>
<evidence type="ECO:0000313" key="16">
    <source>
        <dbReference type="EMBL" id="QBP18160.1"/>
    </source>
</evidence>